<keyword evidence="3" id="KW-1185">Reference proteome</keyword>
<protein>
    <submittedName>
        <fullName evidence="2">Uncharacterized protein DUF2625</fullName>
    </submittedName>
</protein>
<comment type="caution">
    <text evidence="2">The sequence shown here is derived from an EMBL/GenBank/DDBJ whole genome shotgun (WGS) entry which is preliminary data.</text>
</comment>
<evidence type="ECO:0000313" key="3">
    <source>
        <dbReference type="Proteomes" id="UP000249341"/>
    </source>
</evidence>
<evidence type="ECO:0000256" key="1">
    <source>
        <dbReference type="SAM" id="MobiDB-lite"/>
    </source>
</evidence>
<sequence length="149" mass="16669">MSAQADPALHGLIVAYDVLGGQFAWIPSQPGAAPTVHYFAPDSLEWEDLEQGYADWLYAVLAGSMTRFYDNLRWPGWQGEVGVLPADQGITVSRHLGAEKDKTYRPRLGSPRRCSNSPATTKKRHGNWDPAIRIVPNDRATCSWPRWYA</sequence>
<dbReference type="InterPro" id="IPR021239">
    <property type="entry name" value="DUF2625"/>
</dbReference>
<evidence type="ECO:0000313" key="2">
    <source>
        <dbReference type="EMBL" id="RAK27527.1"/>
    </source>
</evidence>
<dbReference type="AlphaFoldDB" id="A0A327Z8R6"/>
<reference evidence="2 3" key="1">
    <citation type="submission" date="2018-06" db="EMBL/GenBank/DDBJ databases">
        <title>Genomic Encyclopedia of Type Strains, Phase III (KMG-III): the genomes of soil and plant-associated and newly described type strains.</title>
        <authorList>
            <person name="Whitman W."/>
        </authorList>
    </citation>
    <scope>NUCLEOTIDE SEQUENCE [LARGE SCALE GENOMIC DNA]</scope>
    <source>
        <strain evidence="2 3">CGMCC 4.7090</strain>
    </source>
</reference>
<gene>
    <name evidence="2" type="ORF">B0I29_123161</name>
</gene>
<name>A0A327Z8R6_9ACTN</name>
<feature type="region of interest" description="Disordered" evidence="1">
    <location>
        <begin position="107"/>
        <end position="128"/>
    </location>
</feature>
<dbReference type="EMBL" id="QLMJ01000023">
    <property type="protein sequence ID" value="RAK27527.1"/>
    <property type="molecule type" value="Genomic_DNA"/>
</dbReference>
<dbReference type="Proteomes" id="UP000249341">
    <property type="component" value="Unassembled WGS sequence"/>
</dbReference>
<dbReference type="Pfam" id="PF10946">
    <property type="entry name" value="DUF2625"/>
    <property type="match status" value="1"/>
</dbReference>
<dbReference type="RefSeq" id="WP_245973102.1">
    <property type="nucleotide sequence ID" value="NZ_JACHWI010000003.1"/>
</dbReference>
<accession>A0A327Z8R6</accession>
<organism evidence="2 3">
    <name type="scientific">Actinoplanes lutulentus</name>
    <dbReference type="NCBI Taxonomy" id="1287878"/>
    <lineage>
        <taxon>Bacteria</taxon>
        <taxon>Bacillati</taxon>
        <taxon>Actinomycetota</taxon>
        <taxon>Actinomycetes</taxon>
        <taxon>Micromonosporales</taxon>
        <taxon>Micromonosporaceae</taxon>
        <taxon>Actinoplanes</taxon>
    </lineage>
</organism>
<proteinExistence type="predicted"/>